<evidence type="ECO:0000313" key="7">
    <source>
        <dbReference type="EMBL" id="AGY56310.1"/>
    </source>
</evidence>
<dbReference type="InterPro" id="IPR003593">
    <property type="entry name" value="AAA+_ATPase"/>
</dbReference>
<dbReference type="PROSITE" id="PS00211">
    <property type="entry name" value="ABC_TRANSPORTER_1"/>
    <property type="match status" value="1"/>
</dbReference>
<keyword evidence="3" id="KW-0547">Nucleotide-binding</keyword>
<dbReference type="InterPro" id="IPR030660">
    <property type="entry name" value="ABC_branched_ATPase_LivF/BraG"/>
</dbReference>
<sequence length="239" mass="25901">MGIGLEVRNLRAGYGQVEVLHTINLTVQPGELVTVIGPNGAGKSTLLRTISSLIRPVAGEVLLDGKRLDTLAADLVVRAGLVHVPEGRRIFSRLTVVENLEMGAYTRGDAIQADLQQVFELFPILKERSSQRAGTLSGGEQQMLAIGRALLSRPRILVLDEPSMGLAPLIVQNIFQIIERIRSQGVMVLLVEQNALQALHLADRGYVLENGQIVLEGSAQELLASEAVRQSYLGESLAR</sequence>
<dbReference type="InterPro" id="IPR017871">
    <property type="entry name" value="ABC_transporter-like_CS"/>
</dbReference>
<dbReference type="GO" id="GO:0015807">
    <property type="term" value="P:L-amino acid transport"/>
    <property type="evidence" value="ECO:0007669"/>
    <property type="project" value="TreeGrafter"/>
</dbReference>
<dbReference type="InterPro" id="IPR027417">
    <property type="entry name" value="P-loop_NTPase"/>
</dbReference>
<dbReference type="OrthoDB" id="538665at2"/>
<dbReference type="PROSITE" id="PS50893">
    <property type="entry name" value="ABC_TRANSPORTER_2"/>
    <property type="match status" value="1"/>
</dbReference>
<evidence type="ECO:0000256" key="4">
    <source>
        <dbReference type="ARBA" id="ARBA00022840"/>
    </source>
</evidence>
<reference evidence="7 8" key="1">
    <citation type="journal article" date="2013" name="PLoS ONE">
        <title>Cultivation and Complete Genome Sequencing of Gloeobacter kilaueensis sp. nov., from a Lava Cave in Kilauea Caldera, Hawai'i.</title>
        <authorList>
            <person name="Saw J.H."/>
            <person name="Schatz M."/>
            <person name="Brown M.V."/>
            <person name="Kunkel D.D."/>
            <person name="Foster J.S."/>
            <person name="Shick H."/>
            <person name="Christensen S."/>
            <person name="Hou S."/>
            <person name="Wan X."/>
            <person name="Donachie S.P."/>
        </authorList>
    </citation>
    <scope>NUCLEOTIDE SEQUENCE [LARGE SCALE GENOMIC DNA]</scope>
    <source>
        <strain evidence="8">JS</strain>
    </source>
</reference>
<evidence type="ECO:0000256" key="2">
    <source>
        <dbReference type="ARBA" id="ARBA00022448"/>
    </source>
</evidence>
<dbReference type="GO" id="GO:0016887">
    <property type="term" value="F:ATP hydrolysis activity"/>
    <property type="evidence" value="ECO:0007669"/>
    <property type="project" value="InterPro"/>
</dbReference>
<keyword evidence="5" id="KW-0029">Amino-acid transport</keyword>
<dbReference type="AlphaFoldDB" id="U5QF85"/>
<dbReference type="SMART" id="SM00382">
    <property type="entry name" value="AAA"/>
    <property type="match status" value="1"/>
</dbReference>
<dbReference type="CDD" id="cd03224">
    <property type="entry name" value="ABC_TM1139_LivF_branched"/>
    <property type="match status" value="1"/>
</dbReference>
<dbReference type="SUPFAM" id="SSF52540">
    <property type="entry name" value="P-loop containing nucleoside triphosphate hydrolases"/>
    <property type="match status" value="1"/>
</dbReference>
<dbReference type="GO" id="GO:0005524">
    <property type="term" value="F:ATP binding"/>
    <property type="evidence" value="ECO:0007669"/>
    <property type="project" value="UniProtKB-KW"/>
</dbReference>
<dbReference type="Proteomes" id="UP000017396">
    <property type="component" value="Chromosome"/>
</dbReference>
<keyword evidence="4" id="KW-0067">ATP-binding</keyword>
<keyword evidence="8" id="KW-1185">Reference proteome</keyword>
<dbReference type="STRING" id="1183438.GKIL_0063"/>
<dbReference type="Gene3D" id="3.40.50.300">
    <property type="entry name" value="P-loop containing nucleotide triphosphate hydrolases"/>
    <property type="match status" value="1"/>
</dbReference>
<dbReference type="GO" id="GO:0015658">
    <property type="term" value="F:branched-chain amino acid transmembrane transporter activity"/>
    <property type="evidence" value="ECO:0007669"/>
    <property type="project" value="InterPro"/>
</dbReference>
<gene>
    <name evidence="7" type="primary">livF</name>
    <name evidence="7" type="ORF">GKIL_0063</name>
</gene>
<dbReference type="PANTHER" id="PTHR43820">
    <property type="entry name" value="HIGH-AFFINITY BRANCHED-CHAIN AMINO ACID TRANSPORT ATP-BINDING PROTEIN LIVF"/>
    <property type="match status" value="1"/>
</dbReference>
<dbReference type="InterPro" id="IPR052156">
    <property type="entry name" value="BCAA_Transport_ATP-bd_LivF"/>
</dbReference>
<organism evidence="7 8">
    <name type="scientific">Gloeobacter kilaueensis (strain ATCC BAA-2537 / CCAP 1431/1 / ULC 316 / JS1)</name>
    <dbReference type="NCBI Taxonomy" id="1183438"/>
    <lineage>
        <taxon>Bacteria</taxon>
        <taxon>Bacillati</taxon>
        <taxon>Cyanobacteriota</taxon>
        <taxon>Cyanophyceae</taxon>
        <taxon>Gloeobacterales</taxon>
        <taxon>Gloeobacteraceae</taxon>
        <taxon>Gloeobacter</taxon>
    </lineage>
</organism>
<dbReference type="InterPro" id="IPR003439">
    <property type="entry name" value="ABC_transporter-like_ATP-bd"/>
</dbReference>
<proteinExistence type="inferred from homology"/>
<keyword evidence="2" id="KW-0813">Transport</keyword>
<dbReference type="Pfam" id="PF00005">
    <property type="entry name" value="ABC_tran"/>
    <property type="match status" value="1"/>
</dbReference>
<comment type="similarity">
    <text evidence="1">Belongs to the ABC transporter superfamily.</text>
</comment>
<evidence type="ECO:0000259" key="6">
    <source>
        <dbReference type="PROSITE" id="PS50893"/>
    </source>
</evidence>
<dbReference type="PANTHER" id="PTHR43820:SF4">
    <property type="entry name" value="HIGH-AFFINITY BRANCHED-CHAIN AMINO ACID TRANSPORT ATP-BINDING PROTEIN LIVF"/>
    <property type="match status" value="1"/>
</dbReference>
<dbReference type="EMBL" id="CP003587">
    <property type="protein sequence ID" value="AGY56310.1"/>
    <property type="molecule type" value="Genomic_DNA"/>
</dbReference>
<evidence type="ECO:0000313" key="8">
    <source>
        <dbReference type="Proteomes" id="UP000017396"/>
    </source>
</evidence>
<dbReference type="RefSeq" id="WP_023171296.1">
    <property type="nucleotide sequence ID" value="NC_022600.1"/>
</dbReference>
<evidence type="ECO:0000256" key="3">
    <source>
        <dbReference type="ARBA" id="ARBA00022741"/>
    </source>
</evidence>
<dbReference type="PATRIC" id="fig|1183438.3.peg.64"/>
<dbReference type="KEGG" id="glj:GKIL_0063"/>
<feature type="domain" description="ABC transporter" evidence="6">
    <location>
        <begin position="5"/>
        <end position="235"/>
    </location>
</feature>
<dbReference type="eggNOG" id="COG0410">
    <property type="taxonomic scope" value="Bacteria"/>
</dbReference>
<evidence type="ECO:0000256" key="5">
    <source>
        <dbReference type="ARBA" id="ARBA00022970"/>
    </source>
</evidence>
<protein>
    <submittedName>
        <fullName evidence="7">ABC transporter</fullName>
    </submittedName>
</protein>
<dbReference type="HOGENOM" id="CLU_000604_1_2_3"/>
<accession>U5QF85</accession>
<dbReference type="PIRSF" id="PIRSF039137">
    <property type="entry name" value="ABC_branched_ATPase"/>
    <property type="match status" value="1"/>
</dbReference>
<name>U5QF85_GLOK1</name>
<evidence type="ECO:0000256" key="1">
    <source>
        <dbReference type="ARBA" id="ARBA00005417"/>
    </source>
</evidence>